<feature type="region of interest" description="Disordered" evidence="1">
    <location>
        <begin position="165"/>
        <end position="208"/>
    </location>
</feature>
<dbReference type="AlphaFoldDB" id="A0A673LIN9"/>
<evidence type="ECO:0000313" key="2">
    <source>
        <dbReference type="Ensembl" id="ENSSRHP00000079009.1"/>
    </source>
</evidence>
<feature type="region of interest" description="Disordered" evidence="1">
    <location>
        <begin position="459"/>
        <end position="679"/>
    </location>
</feature>
<feature type="compositionally biased region" description="Low complexity" evidence="1">
    <location>
        <begin position="426"/>
        <end position="440"/>
    </location>
</feature>
<dbReference type="Proteomes" id="UP000472270">
    <property type="component" value="Unassembled WGS sequence"/>
</dbReference>
<keyword evidence="3" id="KW-1185">Reference proteome</keyword>
<feature type="compositionally biased region" description="Low complexity" evidence="1">
    <location>
        <begin position="393"/>
        <end position="412"/>
    </location>
</feature>
<protein>
    <submittedName>
        <fullName evidence="2">Zgc:111868</fullName>
    </submittedName>
</protein>
<feature type="region of interest" description="Disordered" evidence="1">
    <location>
        <begin position="222"/>
        <end position="255"/>
    </location>
</feature>
<feature type="compositionally biased region" description="Low complexity" evidence="1">
    <location>
        <begin position="490"/>
        <end position="503"/>
    </location>
</feature>
<feature type="compositionally biased region" description="Polar residues" evidence="1">
    <location>
        <begin position="553"/>
        <end position="647"/>
    </location>
</feature>
<feature type="compositionally biased region" description="Polar residues" evidence="1">
    <location>
        <begin position="462"/>
        <end position="489"/>
    </location>
</feature>
<feature type="compositionally biased region" description="Polar residues" evidence="1">
    <location>
        <begin position="165"/>
        <end position="182"/>
    </location>
</feature>
<feature type="compositionally biased region" description="Low complexity" evidence="1">
    <location>
        <begin position="144"/>
        <end position="153"/>
    </location>
</feature>
<feature type="region of interest" description="Disordered" evidence="1">
    <location>
        <begin position="105"/>
        <end position="153"/>
    </location>
</feature>
<name>A0A673LIN9_9TELE</name>
<feature type="region of interest" description="Disordered" evidence="1">
    <location>
        <begin position="695"/>
        <end position="778"/>
    </location>
</feature>
<feature type="compositionally biased region" description="Polar residues" evidence="1">
    <location>
        <begin position="705"/>
        <end position="753"/>
    </location>
</feature>
<feature type="compositionally biased region" description="Low complexity" evidence="1">
    <location>
        <begin position="754"/>
        <end position="767"/>
    </location>
</feature>
<sequence length="778" mass="79554">GWFRLVGPGSDLRHPVSWASVEFGLLNVQPQNWSVHKLFSPREVQSSLLEAPVTGSIPVEEVASNMFAGKKPNASSSYGSMSHTQSAPSVLNSISSLLQLQGSSSPNAQNVFNQSTSGPGSYSQSSQYGSGLQRVSAQLSSTPGSSGSQLAGGSSQLVSASGLFTQSPSTEISPGQFASKQEGSGRYNGLSMQSQSTSSQHSPGSSAYAKLAASPLGVSRLTSGPSSYSQYTSSSQSRAGTQLAGSSHHAPVQSSTFTDGSFLQLQGTPSQYAPSPLDVKVPVYSKAPSGPSLSLSQPSQWQPSSKWSQGFQTSGAVASQSNSPSQGSKAPSKFSTLTSAASPSQFASKQEGSGRYSGLSSRSQSASTLYSPGSPAYIKRGFSLLDDSRQSASGPSTYSKYTSSSQSRSGTQLAGSSPYVPVQSVSTSTDGSSLQLLGTSSQNARSPLDVKVPVYSKALSGPSLSRSQPSPWQTSSRWSQGFQTSGTVASQSSSRSKAPSSFSTLTSAAGPGHFASKQEGSGKYSGFSSLSQGTSSQYSPGSSLDVSSQSTSDPNSSGLYASSSPSMAVTQLAGSSPMPVQTGSTFTEGSSFQFQGTSNQYPPSVSSQYTQASSGGSSFTGSEASQKWQPSASTWSQEFQASGTGVHQSRSSPQSSQTSSGSTFLPALSPSVAQGSQSSISSPLRISSFFGVGQRPSKLSAPAASGSQIHSQISPGLSASVQHPSDSMTSSLGSSVQGALQGIFSGQSSSTYGQKPSGYSKPSQSSSATGRYFSSVKG</sequence>
<feature type="region of interest" description="Disordered" evidence="1">
    <location>
        <begin position="388"/>
        <end position="440"/>
    </location>
</feature>
<feature type="compositionally biased region" description="Low complexity" evidence="1">
    <location>
        <begin position="648"/>
        <end position="679"/>
    </location>
</feature>
<accession>A0A673LIN9</accession>
<evidence type="ECO:0000256" key="1">
    <source>
        <dbReference type="SAM" id="MobiDB-lite"/>
    </source>
</evidence>
<evidence type="ECO:0000313" key="3">
    <source>
        <dbReference type="Proteomes" id="UP000472270"/>
    </source>
</evidence>
<feature type="compositionally biased region" description="Low complexity" evidence="1">
    <location>
        <begin position="288"/>
        <end position="310"/>
    </location>
</feature>
<feature type="compositionally biased region" description="Low complexity" evidence="1">
    <location>
        <begin position="114"/>
        <end position="133"/>
    </location>
</feature>
<dbReference type="Ensembl" id="ENSSRHT00000081151.1">
    <property type="protein sequence ID" value="ENSSRHP00000079009.1"/>
    <property type="gene ID" value="ENSSRHG00000039187.1"/>
</dbReference>
<feature type="compositionally biased region" description="Low complexity" evidence="1">
    <location>
        <begin position="524"/>
        <end position="552"/>
    </location>
</feature>
<feature type="compositionally biased region" description="Low complexity" evidence="1">
    <location>
        <begin position="353"/>
        <end position="371"/>
    </location>
</feature>
<feature type="region of interest" description="Disordered" evidence="1">
    <location>
        <begin position="287"/>
        <end position="372"/>
    </location>
</feature>
<feature type="compositionally biased region" description="Low complexity" evidence="1">
    <location>
        <begin position="222"/>
        <end position="237"/>
    </location>
</feature>
<proteinExistence type="predicted"/>
<reference evidence="2" key="2">
    <citation type="submission" date="2025-09" db="UniProtKB">
        <authorList>
            <consortium name="Ensembl"/>
        </authorList>
    </citation>
    <scope>IDENTIFICATION</scope>
</reference>
<organism evidence="2 3">
    <name type="scientific">Sinocyclocheilus rhinocerous</name>
    <dbReference type="NCBI Taxonomy" id="307959"/>
    <lineage>
        <taxon>Eukaryota</taxon>
        <taxon>Metazoa</taxon>
        <taxon>Chordata</taxon>
        <taxon>Craniata</taxon>
        <taxon>Vertebrata</taxon>
        <taxon>Euteleostomi</taxon>
        <taxon>Actinopterygii</taxon>
        <taxon>Neopterygii</taxon>
        <taxon>Teleostei</taxon>
        <taxon>Ostariophysi</taxon>
        <taxon>Cypriniformes</taxon>
        <taxon>Cyprinidae</taxon>
        <taxon>Cyprininae</taxon>
        <taxon>Sinocyclocheilus</taxon>
    </lineage>
</organism>
<reference evidence="2" key="1">
    <citation type="submission" date="2025-08" db="UniProtKB">
        <authorList>
            <consortium name="Ensembl"/>
        </authorList>
    </citation>
    <scope>IDENTIFICATION</scope>
</reference>
<feature type="compositionally biased region" description="Low complexity" evidence="1">
    <location>
        <begin position="191"/>
        <end position="206"/>
    </location>
</feature>
<feature type="compositionally biased region" description="Polar residues" evidence="1">
    <location>
        <begin position="311"/>
        <end position="351"/>
    </location>
</feature>